<proteinExistence type="predicted"/>
<dbReference type="Gene3D" id="1.25.40.10">
    <property type="entry name" value="Tetratricopeptide repeat domain"/>
    <property type="match status" value="1"/>
</dbReference>
<dbReference type="PANTHER" id="PTHR11102:SF160">
    <property type="entry name" value="ERAD-ASSOCIATED E3 UBIQUITIN-PROTEIN LIGASE COMPONENT HRD3"/>
    <property type="match status" value="1"/>
</dbReference>
<protein>
    <submittedName>
        <fullName evidence="1">Sel1 repeat family protein</fullName>
    </submittedName>
</protein>
<gene>
    <name evidence="1" type="ORF">FP507_10105</name>
</gene>
<dbReference type="EMBL" id="VMRG01000002">
    <property type="protein sequence ID" value="KAA6230601.1"/>
    <property type="molecule type" value="Genomic_DNA"/>
</dbReference>
<evidence type="ECO:0000313" key="2">
    <source>
        <dbReference type="Proteomes" id="UP000327458"/>
    </source>
</evidence>
<reference evidence="1 2" key="1">
    <citation type="submission" date="2019-07" db="EMBL/GenBank/DDBJ databases">
        <title>Draft genome Sequence of Chlorobium phaeovibrioides sp. strain PhvTcv-s14, from the Phylum Chlorobi.</title>
        <authorList>
            <person name="Babenko V."/>
            <person name="Boldyreva D."/>
            <person name="Kanygina A."/>
            <person name="Selezneva O."/>
            <person name="Akopiyan T."/>
            <person name="Lunina O."/>
        </authorList>
    </citation>
    <scope>NUCLEOTIDE SEQUENCE [LARGE SCALE GENOMIC DNA]</scope>
    <source>
        <strain evidence="1 2">GrTcv12</strain>
    </source>
</reference>
<organism evidence="1 2">
    <name type="scientific">Chlorobium phaeovibrioides</name>
    <dbReference type="NCBI Taxonomy" id="1094"/>
    <lineage>
        <taxon>Bacteria</taxon>
        <taxon>Pseudomonadati</taxon>
        <taxon>Chlorobiota</taxon>
        <taxon>Chlorobiia</taxon>
        <taxon>Chlorobiales</taxon>
        <taxon>Chlorobiaceae</taxon>
        <taxon>Chlorobium/Pelodictyon group</taxon>
        <taxon>Chlorobium</taxon>
    </lineage>
</organism>
<sequence length="115" mass="12899">MAEAQLNLALLYNAEGGNSRNPQQALKWFRLAAEQGEPQAQYNIGAMYALGDGVQQNDTTAVKWFTLAAKQGKVLAEYHLPLHFIMAKEWRRIMPSRSSGWGRPQSKGIHLLNTM</sequence>
<accession>A0A5M8I5Q8</accession>
<dbReference type="Proteomes" id="UP000327458">
    <property type="component" value="Unassembled WGS sequence"/>
</dbReference>
<dbReference type="InterPro" id="IPR050767">
    <property type="entry name" value="Sel1_AlgK"/>
</dbReference>
<dbReference type="InterPro" id="IPR006597">
    <property type="entry name" value="Sel1-like"/>
</dbReference>
<dbReference type="SMART" id="SM00671">
    <property type="entry name" value="SEL1"/>
    <property type="match status" value="2"/>
</dbReference>
<dbReference type="InterPro" id="IPR011990">
    <property type="entry name" value="TPR-like_helical_dom_sf"/>
</dbReference>
<dbReference type="PANTHER" id="PTHR11102">
    <property type="entry name" value="SEL-1-LIKE PROTEIN"/>
    <property type="match status" value="1"/>
</dbReference>
<dbReference type="AlphaFoldDB" id="A0A5M8I5Q8"/>
<evidence type="ECO:0000313" key="1">
    <source>
        <dbReference type="EMBL" id="KAA6230601.1"/>
    </source>
</evidence>
<dbReference type="SUPFAM" id="SSF81901">
    <property type="entry name" value="HCP-like"/>
    <property type="match status" value="1"/>
</dbReference>
<name>A0A5M8I5Q8_CHLPH</name>
<dbReference type="Pfam" id="PF08238">
    <property type="entry name" value="Sel1"/>
    <property type="match status" value="2"/>
</dbReference>
<comment type="caution">
    <text evidence="1">The sequence shown here is derived from an EMBL/GenBank/DDBJ whole genome shotgun (WGS) entry which is preliminary data.</text>
</comment>